<accession>A0A9Y1FNM4</accession>
<reference evidence="2" key="1">
    <citation type="journal article" date="2022" name="Nat. Microbiol.">
        <title>Unique mobile elements and scalable gene flow at the prokaryote-eukaryote boundary revealed by circularized Asgard archaea genomes.</title>
        <authorList>
            <person name="Wu F."/>
            <person name="Speth D.R."/>
            <person name="Philosof A."/>
            <person name="Cremiere A."/>
            <person name="Narayanan A."/>
            <person name="Barco R.A."/>
            <person name="Connon S.A."/>
            <person name="Amend J.P."/>
            <person name="Antoshechkin I.A."/>
            <person name="Orphan V.J."/>
        </authorList>
    </citation>
    <scope>NUCLEOTIDE SEQUENCE</scope>
    <source>
        <strain evidence="2">PR6</strain>
    </source>
</reference>
<feature type="transmembrane region" description="Helical" evidence="1">
    <location>
        <begin position="1741"/>
        <end position="1760"/>
    </location>
</feature>
<organism evidence="2">
    <name type="scientific">Candidatus Heimdallarchaeum endolithica</name>
    <dbReference type="NCBI Taxonomy" id="2876572"/>
    <lineage>
        <taxon>Archaea</taxon>
        <taxon>Promethearchaeati</taxon>
        <taxon>Candidatus Heimdallarchaeota</taxon>
        <taxon>Candidatus Heimdallarchaeia (ex Rinke et al. 2021) (nom. nud.)</taxon>
        <taxon>Candidatus Heimdallarchaeales</taxon>
        <taxon>Candidatus Heimdallarchaeaceae</taxon>
        <taxon>Candidatus Heimdallarchaeum</taxon>
    </lineage>
</organism>
<sequence length="1822" mass="209085">MKRNIILYSLVMMLIISNVINISLKQDDGNTQKETDNINSLYPEKDDEIADTQEESYLQQSDSSALRQSYATTDNSYKVNMATQVDTSTWYQGETIKTEMKFNKQIPDYYTYTSELYHSGSTTPFEDVDIAIISPGASLKDDSSNTYITFSPDSDITIANYIRTTFYSKIYAGGSGALYAQGYARWYYSGSSYYSTSVTSDSYTISTSYLDGSGYLHIYVNIYADDSADKLTFMVGFMNYETGNYETVLQIEKTGCGSSNFHLATAVIDYLYFQREEIIDNVRSTYKYTTQTTKIHKLEIYSIANVESISIYYPKHMIFSSISPTASYSLSSNILTIDNPVELKYSLFFSSNSSNFLALKDVSSEFQNNIGFEKGLFYDWKNAENSPYVFETIEHSSSIVSEGIFSLKLASTDTGSDLIYFYCNNFEPGEYYISFDYYISNLEYGYYNPSELRFSYYSSSSWRKTVLGTSDYYIANRWQKAFIYADIIPDSSNRIFRIYSYGAKGEFYFDNIKIWKVSTDIKTICSNKYEISSTFISWDGYKNPSLSNHKVNFDIYDATTQTLEESYSLATNENGLATWTLNQELEEKEYEIRAYTYSNWFGDRIEAQLGDRWDFEDSDTWVGKSADLFEQKEYYVHAYDDGDAAWHGMRTLADFQIYDSDVFIYRIKGSTSDISFNAFWVYDGSVSYSRTITFSTPGSWEIYTWNWGYDFSVSEIRFESKSSGVAFDIYMDYLKIVDESFFSPFYFTPEIFTSDPVLYESSDYFVLSSTNDDYNYEIFSDNQFIGYYSDLEIIPKNLTAGNHNLTAVLYSDSQNQAYIPSTYEYLYTITESELCTLTFYDQQGRYIDARTFVIFVNSERIYGDSFIWSDVSQTINLEIQDIFGHVIYSNSTEEYERFKDFVLDYYSVKIQNQQELPVWVSISSNGQIFSSWIFSWEVEEFRIYSGSYTFTVYYCSDPTASFTQVTTNGTYVSYAFDVNSDTALIVTGYTIADIFGNTMSLMNDLELTNSSIHTHLESQTNNITIQIDNTNTNIDTQTNNIVIEITNTNSTLSQQLNTITTDIANLQTNITLQINDISSEINNLQTNITIQINDLNQTVLNVQTNQTLQYNELTSLINNFESSMDSQLNSISVSITNLQTNMTLQFNDIDTAITNTESNIISQINNLETIINNFETSMDSQLNYLYLNITNLQSNVTLQFNSISSEINNLQTNITIQINDLNQTVLNVQTNQTLQYNELTSLINNFESSMDSQLNSISVSITNLQTNMTLQFNDIDTAITNTESNIISQINNLETIINNFETSMDSQLNYLYLNITNLQSNVTLQFNSISSEINNLQTNMTIQINDLNQTVINVQTNQTLQYNELTSLINNFETNMDSQLNSINISITNLQTNMTLQFNDISNQITNINSTITEQLNEIEVLINNFETSMDQQLNSLNVSILNNRANITMQINELDIEIQNVHTEVIAQANNINANLENVNATIYTQTIEILNSIYNNNATIYNQTVTLLNAISQTNSTLYEQSISILNQIDLTNATQVTLLLQTYEYLLDQENYYTIYFILTNLQGVGLNFETAAIYVNNSLISDFKQIYYKNSLLFIEVRDWFNNTLLLTNITVSINNQIITLNLPLVEQTFENDYDVPVEVTLISVYNENETVGYTIYAHSSITILLFANSYHVKVTPLEDSYTNATHITYYYPETKKFQDLGYDSNKVYKITMSTKTEELYSSDEIDATAQARNAKMMLIMSAILNALLITFIGFISRYGIVKTWNIIATPIYYFLKFFTDLFELPAPKLFIKDEGGIDFVTVEQQRKFHERRARGLI</sequence>
<protein>
    <submittedName>
        <fullName evidence="2">Uncharacterized protein</fullName>
    </submittedName>
</protein>
<evidence type="ECO:0000256" key="1">
    <source>
        <dbReference type="SAM" id="Phobius"/>
    </source>
</evidence>
<keyword evidence="1" id="KW-0472">Membrane</keyword>
<dbReference type="EMBL" id="CP084167">
    <property type="protein sequence ID" value="UJG43585.1"/>
    <property type="molecule type" value="Genomic_DNA"/>
</dbReference>
<keyword evidence="1" id="KW-0812">Transmembrane</keyword>
<name>A0A9Y1FNM4_9ARCH</name>
<dbReference type="Proteomes" id="UP001200513">
    <property type="component" value="Chromosome"/>
</dbReference>
<evidence type="ECO:0000313" key="2">
    <source>
        <dbReference type="EMBL" id="UJG43585.1"/>
    </source>
</evidence>
<keyword evidence="1" id="KW-1133">Transmembrane helix</keyword>
<gene>
    <name evidence="2" type="ORF">K9W46_00035</name>
</gene>
<feature type="transmembrane region" description="Helical" evidence="1">
    <location>
        <begin position="5"/>
        <end position="24"/>
    </location>
</feature>
<proteinExistence type="predicted"/>